<evidence type="ECO:0000313" key="2">
    <source>
        <dbReference type="EMBL" id="RMB84166.1"/>
    </source>
</evidence>
<keyword evidence="3" id="KW-1185">Reference proteome</keyword>
<feature type="compositionally biased region" description="Polar residues" evidence="1">
    <location>
        <begin position="71"/>
        <end position="80"/>
    </location>
</feature>
<sequence length="80" mass="8452">MRDHGSRPASPSSGVHRAGPHRMTRRPTGTAATALRTPADPQGTPEQEAELTGRASTLTAEIDRLTPPARATSSTILLVR</sequence>
<protein>
    <submittedName>
        <fullName evidence="2">Uncharacterized protein</fullName>
    </submittedName>
</protein>
<dbReference type="EMBL" id="PENI01000012">
    <property type="protein sequence ID" value="RMB84166.1"/>
    <property type="molecule type" value="Genomic_DNA"/>
</dbReference>
<comment type="caution">
    <text evidence="2">The sequence shown here is derived from an EMBL/GenBank/DDBJ whole genome shotgun (WGS) entry which is preliminary data.</text>
</comment>
<dbReference type="AlphaFoldDB" id="A0A3M0IPZ8"/>
<dbReference type="RefSeq" id="WP_121891006.1">
    <property type="nucleotide sequence ID" value="NZ_PENI01000012.1"/>
</dbReference>
<evidence type="ECO:0000313" key="3">
    <source>
        <dbReference type="Proteomes" id="UP000270471"/>
    </source>
</evidence>
<accession>A0A3M0IPZ8</accession>
<feature type="region of interest" description="Disordered" evidence="1">
    <location>
        <begin position="1"/>
        <end position="80"/>
    </location>
</feature>
<proteinExistence type="predicted"/>
<gene>
    <name evidence="2" type="ORF">CTZ28_19815</name>
</gene>
<organism evidence="2 3">
    <name type="scientific">Streptomyces shenzhenensis</name>
    <dbReference type="NCBI Taxonomy" id="943815"/>
    <lineage>
        <taxon>Bacteria</taxon>
        <taxon>Bacillati</taxon>
        <taxon>Actinomycetota</taxon>
        <taxon>Actinomycetes</taxon>
        <taxon>Kitasatosporales</taxon>
        <taxon>Streptomycetaceae</taxon>
        <taxon>Streptomyces</taxon>
    </lineage>
</organism>
<name>A0A3M0IPZ8_9ACTN</name>
<reference evidence="2 3" key="1">
    <citation type="submission" date="2017-11" db="EMBL/GenBank/DDBJ databases">
        <title>Draft genome of actinobacteria isolated from guarana (Paullinia cupana (Mart.) Ducke.</title>
        <authorList>
            <person name="Siqueira K.A."/>
            <person name="Liotti R.G."/>
            <person name="Mendes T.A.O."/>
            <person name="Soares M.A."/>
        </authorList>
    </citation>
    <scope>NUCLEOTIDE SEQUENCE [LARGE SCALE GENOMIC DNA]</scope>
    <source>
        <strain evidence="2 3">193</strain>
    </source>
</reference>
<evidence type="ECO:0000256" key="1">
    <source>
        <dbReference type="SAM" id="MobiDB-lite"/>
    </source>
</evidence>
<dbReference type="Proteomes" id="UP000270471">
    <property type="component" value="Unassembled WGS sequence"/>
</dbReference>